<reference evidence="1 2" key="1">
    <citation type="submission" date="2012-02" db="EMBL/GenBank/DDBJ databases">
        <title>Complete genome sequence of Actinoplanes missouriensis 431 (= NBRC 102363).</title>
        <authorList>
            <person name="Ohnishi Y."/>
            <person name="Ishikawa J."/>
            <person name="Sekine M."/>
            <person name="Hosoyama A."/>
            <person name="Harada T."/>
            <person name="Narita H."/>
            <person name="Hata T."/>
            <person name="Konno Y."/>
            <person name="Tutikane K."/>
            <person name="Fujita N."/>
            <person name="Horinouchi S."/>
            <person name="Hayakawa M."/>
        </authorList>
    </citation>
    <scope>NUCLEOTIDE SEQUENCE [LARGE SCALE GENOMIC DNA]</scope>
    <source>
        <strain evidence="2">ATCC 14538 / DSM 43046 / CBS 188.64 / JCM 3121 / NBRC 102363 / NCIMB 12654 / NRRL B-3342 / UNCC 431</strain>
    </source>
</reference>
<gene>
    <name evidence="1" type="ordered locus">AMIS_20110</name>
</gene>
<dbReference type="KEGG" id="ams:AMIS_20110"/>
<dbReference type="HOGENOM" id="CLU_3380114_0_0_11"/>
<name>I0H2J4_ACTM4</name>
<proteinExistence type="predicted"/>
<accession>I0H2J4</accession>
<sequence>MGTGSTHEGCDLAGGHVFPPGPHDEVAFFLFIG</sequence>
<dbReference type="Proteomes" id="UP000007882">
    <property type="component" value="Chromosome"/>
</dbReference>
<dbReference type="AlphaFoldDB" id="I0H2J4"/>
<organism evidence="1 2">
    <name type="scientific">Actinoplanes missouriensis (strain ATCC 14538 / DSM 43046 / CBS 188.64 / JCM 3121 / NBRC 102363 / NCIMB 12654 / NRRL B-3342 / UNCC 431)</name>
    <dbReference type="NCBI Taxonomy" id="512565"/>
    <lineage>
        <taxon>Bacteria</taxon>
        <taxon>Bacillati</taxon>
        <taxon>Actinomycetota</taxon>
        <taxon>Actinomycetes</taxon>
        <taxon>Micromonosporales</taxon>
        <taxon>Micromonosporaceae</taxon>
        <taxon>Actinoplanes</taxon>
    </lineage>
</organism>
<keyword evidence="2" id="KW-1185">Reference proteome</keyword>
<evidence type="ECO:0000313" key="1">
    <source>
        <dbReference type="EMBL" id="BAL87231.1"/>
    </source>
</evidence>
<dbReference type="STRING" id="512565.AMIS_20110"/>
<evidence type="ECO:0000313" key="2">
    <source>
        <dbReference type="Proteomes" id="UP000007882"/>
    </source>
</evidence>
<protein>
    <submittedName>
        <fullName evidence="1">Uncharacterized protein</fullName>
    </submittedName>
</protein>
<dbReference type="EMBL" id="AP012319">
    <property type="protein sequence ID" value="BAL87231.1"/>
    <property type="molecule type" value="Genomic_DNA"/>
</dbReference>